<dbReference type="PANTHER" id="PTHR36851">
    <property type="entry name" value="UNNAMED PRODUCT"/>
    <property type="match status" value="1"/>
</dbReference>
<dbReference type="AlphaFoldDB" id="A0A0G0Z8A4"/>
<name>A0A0G0Z8A4_UNCC2</name>
<evidence type="ECO:0000256" key="1">
    <source>
        <dbReference type="SAM" id="Phobius"/>
    </source>
</evidence>
<feature type="transmembrane region" description="Helical" evidence="1">
    <location>
        <begin position="482"/>
        <end position="502"/>
    </location>
</feature>
<feature type="transmembrane region" description="Helical" evidence="1">
    <location>
        <begin position="514"/>
        <end position="537"/>
    </location>
</feature>
<evidence type="ECO:0000313" key="3">
    <source>
        <dbReference type="EMBL" id="KKS09258.1"/>
    </source>
</evidence>
<protein>
    <recommendedName>
        <fullName evidence="2">Glycosyltransferase 2-like domain-containing protein</fullName>
    </recommendedName>
</protein>
<keyword evidence="1" id="KW-1133">Transmembrane helix</keyword>
<dbReference type="Proteomes" id="UP000033869">
    <property type="component" value="Unassembled WGS sequence"/>
</dbReference>
<organism evidence="3 4">
    <name type="scientific">candidate division CPR2 bacterium GW2011_GWC1_41_48</name>
    <dbReference type="NCBI Taxonomy" id="1618344"/>
    <lineage>
        <taxon>Bacteria</taxon>
        <taxon>Bacteria division CPR2</taxon>
    </lineage>
</organism>
<evidence type="ECO:0000259" key="2">
    <source>
        <dbReference type="Pfam" id="PF13632"/>
    </source>
</evidence>
<feature type="transmembrane region" description="Helical" evidence="1">
    <location>
        <begin position="40"/>
        <end position="59"/>
    </location>
</feature>
<keyword evidence="1" id="KW-0472">Membrane</keyword>
<dbReference type="Gene3D" id="3.90.550.10">
    <property type="entry name" value="Spore Coat Polysaccharide Biosynthesis Protein SpsA, Chain A"/>
    <property type="match status" value="1"/>
</dbReference>
<gene>
    <name evidence="3" type="ORF">UU65_C0002G0036</name>
</gene>
<dbReference type="InterPro" id="IPR001173">
    <property type="entry name" value="Glyco_trans_2-like"/>
</dbReference>
<reference evidence="3 4" key="1">
    <citation type="journal article" date="2015" name="Nature">
        <title>rRNA introns, odd ribosomes, and small enigmatic genomes across a large radiation of phyla.</title>
        <authorList>
            <person name="Brown C.T."/>
            <person name="Hug L.A."/>
            <person name="Thomas B.C."/>
            <person name="Sharon I."/>
            <person name="Castelle C.J."/>
            <person name="Singh A."/>
            <person name="Wilkins M.J."/>
            <person name="Williams K.H."/>
            <person name="Banfield J.F."/>
        </authorList>
    </citation>
    <scope>NUCLEOTIDE SEQUENCE [LARGE SCALE GENOMIC DNA]</scope>
</reference>
<proteinExistence type="predicted"/>
<dbReference type="PANTHER" id="PTHR36851:SF1">
    <property type="entry name" value="GLYCO_TRANS_2-LIKE DOMAIN-CONTAINING PROTEIN"/>
    <property type="match status" value="1"/>
</dbReference>
<dbReference type="EMBL" id="LCBL01000002">
    <property type="protein sequence ID" value="KKS09258.1"/>
    <property type="molecule type" value="Genomic_DNA"/>
</dbReference>
<comment type="caution">
    <text evidence="3">The sequence shown here is derived from an EMBL/GenBank/DDBJ whole genome shotgun (WGS) entry which is preliminary data.</text>
</comment>
<dbReference type="Pfam" id="PF13632">
    <property type="entry name" value="Glyco_trans_2_3"/>
    <property type="match status" value="1"/>
</dbReference>
<dbReference type="SUPFAM" id="SSF53448">
    <property type="entry name" value="Nucleotide-diphospho-sugar transferases"/>
    <property type="match status" value="1"/>
</dbReference>
<evidence type="ECO:0000313" key="4">
    <source>
        <dbReference type="Proteomes" id="UP000033869"/>
    </source>
</evidence>
<feature type="transmembrane region" description="Helical" evidence="1">
    <location>
        <begin position="441"/>
        <end position="462"/>
    </location>
</feature>
<feature type="domain" description="Glycosyltransferase 2-like" evidence="2">
    <location>
        <begin position="261"/>
        <end position="463"/>
    </location>
</feature>
<dbReference type="InterPro" id="IPR029044">
    <property type="entry name" value="Nucleotide-diphossugar_trans"/>
</dbReference>
<sequence length="567" mass="66128">MISQNFRTRLTENHKFIRLLEIIPGATTWTVLVFPIVFSIINPVVVMYYIIAYDLYWFFRALNVSKSILVAYKNFQVSLSFDWLKRCKETENVDAAYKKTQKELGSLKKRMEKLSFRKAKKLRAEYNLLLHKIRDLSHLHGNQDSIADWQEVYQVIIFPTHKEEIEALEPAAEALLKSNYPLNKVIYCLVGEERDKERFRENAQILRKKYNHGKFFEFLTLEHPDGLPDEGKVKGAAVSWAAKEIRKMLHEKGIKSEQVIVSSLDCDTKVHPDYLAALAYKFVTTPDRHNKSFQSIPLFHNNLWDTPAPNRVMAVNSSFWQMIESIRLRRLRNFAGHAMSLKALEIVDYWDRFSIVEDGKQYWRSFFSFDGEYSVIPIFVPVYCDAVLSNSYLRTLKAQYLQRRRWYYGVSDFPYIVINAINNTNIPLWYRLLQVWRHYEGTVQLATGSLIVAFVAWLPLFLNPEFGDTSAIAHNLPIVASRILTVTAIGLVISMWISIILLPKRPKKYSKLKMVSMISQWLFLPPIVICLSTFPALESQTRVMFGQYIGWYVTPKCVKKDENKVEV</sequence>
<accession>A0A0G0Z8A4</accession>
<keyword evidence="1" id="KW-0812">Transmembrane</keyword>